<sequence>MAKTSSMLLKRRLDIADIVREKGEVKVDELSELLNVSGVTIRQDLNYLEQQGYLKRSFGGAIYVAPEHGIHTKVSNTQLTNSVENNDIELVLACLDLINDDDTLFLGHGNLLRKLIPYLYNKKNLTIIVNDISHVVLAKEFTQAEVLVIGGMISEHNVIIYNKELDSVLKNHPVSLFITEVNAISPENELIIQDSGLMGSYQLLLKNAHKSVIVLPQRMSHNEVNSIGLLEHIDTAILSRSAMTEYHQQLLDCQFKQSLTNKKSVVYQKIQG</sequence>
<dbReference type="PRINTS" id="PR00037">
    <property type="entry name" value="HTHLACR"/>
</dbReference>
<evidence type="ECO:0000259" key="4">
    <source>
        <dbReference type="PROSITE" id="PS51000"/>
    </source>
</evidence>
<dbReference type="KEGG" id="orb:IPMB12_09235"/>
<dbReference type="AlphaFoldDB" id="A0A6G9IDD0"/>
<keyword evidence="2" id="KW-0238">DNA-binding</keyword>
<keyword evidence="1" id="KW-0805">Transcription regulation</keyword>
<dbReference type="InterPro" id="IPR036388">
    <property type="entry name" value="WH-like_DNA-bd_sf"/>
</dbReference>
<dbReference type="InParanoid" id="A0A6G9IDD0"/>
<dbReference type="InterPro" id="IPR014036">
    <property type="entry name" value="DeoR-like_C"/>
</dbReference>
<dbReference type="InterPro" id="IPR050313">
    <property type="entry name" value="Carb_Metab_HTH_regulators"/>
</dbReference>
<evidence type="ECO:0000313" key="5">
    <source>
        <dbReference type="EMBL" id="QIQ21847.1"/>
    </source>
</evidence>
<dbReference type="Pfam" id="PF00455">
    <property type="entry name" value="DeoRC"/>
    <property type="match status" value="1"/>
</dbReference>
<dbReference type="PROSITE" id="PS00894">
    <property type="entry name" value="HTH_DEOR_1"/>
    <property type="match status" value="1"/>
</dbReference>
<dbReference type="SUPFAM" id="SSF100950">
    <property type="entry name" value="NagB/RpiA/CoA transferase-like"/>
    <property type="match status" value="1"/>
</dbReference>
<dbReference type="Pfam" id="PF08220">
    <property type="entry name" value="HTH_DeoR"/>
    <property type="match status" value="1"/>
</dbReference>
<evidence type="ECO:0000256" key="2">
    <source>
        <dbReference type="ARBA" id="ARBA00023125"/>
    </source>
</evidence>
<accession>A0A6G9IDD0</accession>
<dbReference type="InterPro" id="IPR036390">
    <property type="entry name" value="WH_DNA-bd_sf"/>
</dbReference>
<feature type="domain" description="HTH deoR-type" evidence="4">
    <location>
        <begin position="8"/>
        <end position="63"/>
    </location>
</feature>
<dbReference type="InterPro" id="IPR018356">
    <property type="entry name" value="Tscrpt_reg_HTH_DeoR_CS"/>
</dbReference>
<dbReference type="EMBL" id="CP050253">
    <property type="protein sequence ID" value="QIQ21847.1"/>
    <property type="molecule type" value="Genomic_DNA"/>
</dbReference>
<evidence type="ECO:0000256" key="3">
    <source>
        <dbReference type="ARBA" id="ARBA00023163"/>
    </source>
</evidence>
<dbReference type="PROSITE" id="PS51000">
    <property type="entry name" value="HTH_DEOR_2"/>
    <property type="match status" value="1"/>
</dbReference>
<reference evidence="5 6" key="1">
    <citation type="submission" date="2020-03" db="EMBL/GenBank/DDBJ databases">
        <title>Complete genome sequence of Orbus sp. IPMB12 (BCRC 80908).</title>
        <authorList>
            <person name="Lo W.-S."/>
            <person name="Chang T.-H."/>
            <person name="Kuo C.-H."/>
        </authorList>
    </citation>
    <scope>NUCLEOTIDE SEQUENCE [LARGE SCALE GENOMIC DNA]</scope>
    <source>
        <strain evidence="5 6">IPMB12</strain>
    </source>
</reference>
<name>A0A6G9IDD0_9GAMM</name>
<proteinExistence type="predicted"/>
<keyword evidence="6" id="KW-1185">Reference proteome</keyword>
<dbReference type="Gene3D" id="1.10.10.10">
    <property type="entry name" value="Winged helix-like DNA-binding domain superfamily/Winged helix DNA-binding domain"/>
    <property type="match status" value="1"/>
</dbReference>
<keyword evidence="3" id="KW-0804">Transcription</keyword>
<dbReference type="Proteomes" id="UP000501168">
    <property type="component" value="Chromosome"/>
</dbReference>
<dbReference type="InterPro" id="IPR037171">
    <property type="entry name" value="NagB/RpiA_transferase-like"/>
</dbReference>
<dbReference type="SMART" id="SM00420">
    <property type="entry name" value="HTH_DEOR"/>
    <property type="match status" value="1"/>
</dbReference>
<dbReference type="GO" id="GO:0003677">
    <property type="term" value="F:DNA binding"/>
    <property type="evidence" value="ECO:0007669"/>
    <property type="project" value="UniProtKB-KW"/>
</dbReference>
<organism evidence="5 6">
    <name type="scientific">Zophobihabitans entericus</name>
    <dbReference type="NCBI Taxonomy" id="1635327"/>
    <lineage>
        <taxon>Bacteria</taxon>
        <taxon>Pseudomonadati</taxon>
        <taxon>Pseudomonadota</taxon>
        <taxon>Gammaproteobacteria</taxon>
        <taxon>Orbales</taxon>
        <taxon>Orbaceae</taxon>
        <taxon>Zophobihabitans</taxon>
    </lineage>
</organism>
<dbReference type="InterPro" id="IPR001034">
    <property type="entry name" value="DeoR_HTH"/>
</dbReference>
<protein>
    <submittedName>
        <fullName evidence="5">DeoR/GlpR transcriptional regulator</fullName>
    </submittedName>
</protein>
<gene>
    <name evidence="5" type="ORF">IPMB12_09235</name>
</gene>
<dbReference type="SUPFAM" id="SSF46785">
    <property type="entry name" value="Winged helix' DNA-binding domain"/>
    <property type="match status" value="1"/>
</dbReference>
<dbReference type="PANTHER" id="PTHR30363:SF44">
    <property type="entry name" value="AGA OPERON TRANSCRIPTIONAL REPRESSOR-RELATED"/>
    <property type="match status" value="1"/>
</dbReference>
<dbReference type="GO" id="GO:0003700">
    <property type="term" value="F:DNA-binding transcription factor activity"/>
    <property type="evidence" value="ECO:0007669"/>
    <property type="project" value="InterPro"/>
</dbReference>
<evidence type="ECO:0000256" key="1">
    <source>
        <dbReference type="ARBA" id="ARBA00023015"/>
    </source>
</evidence>
<evidence type="ECO:0000313" key="6">
    <source>
        <dbReference type="Proteomes" id="UP000501168"/>
    </source>
</evidence>
<dbReference type="SMART" id="SM01134">
    <property type="entry name" value="DeoRC"/>
    <property type="match status" value="1"/>
</dbReference>
<dbReference type="PANTHER" id="PTHR30363">
    <property type="entry name" value="HTH-TYPE TRANSCRIPTIONAL REGULATOR SRLR-RELATED"/>
    <property type="match status" value="1"/>
</dbReference>